<comment type="subcellular location">
    <subcellularLocation>
        <location evidence="1">Endoplasmic reticulum membrane</location>
        <topology evidence="1">Multi-pass membrane protein</topology>
    </subcellularLocation>
</comment>
<proteinExistence type="inferred from homology"/>
<evidence type="ECO:0000313" key="11">
    <source>
        <dbReference type="Proteomes" id="UP001217754"/>
    </source>
</evidence>
<comment type="similarity">
    <text evidence="2">Belongs to the SPCS1 family.</text>
</comment>
<dbReference type="Pfam" id="PF06645">
    <property type="entry name" value="SPC12"/>
    <property type="match status" value="1"/>
</dbReference>
<dbReference type="GeneID" id="85223966"/>
<evidence type="ECO:0000256" key="5">
    <source>
        <dbReference type="ARBA" id="ARBA00022824"/>
    </source>
</evidence>
<evidence type="ECO:0000256" key="4">
    <source>
        <dbReference type="ARBA" id="ARBA00022692"/>
    </source>
</evidence>
<dbReference type="AlphaFoldDB" id="A0AAF0F333"/>
<dbReference type="GO" id="GO:0006465">
    <property type="term" value="P:signal peptide processing"/>
    <property type="evidence" value="ECO:0007669"/>
    <property type="project" value="InterPro"/>
</dbReference>
<dbReference type="EMBL" id="CP119958">
    <property type="protein sequence ID" value="WFD37373.1"/>
    <property type="molecule type" value="Genomic_DNA"/>
</dbReference>
<keyword evidence="11" id="KW-1185">Reference proteome</keyword>
<evidence type="ECO:0000256" key="1">
    <source>
        <dbReference type="ARBA" id="ARBA00004477"/>
    </source>
</evidence>
<accession>A0AAF0F333</accession>
<dbReference type="PANTHER" id="PTHR13202">
    <property type="entry name" value="MICROSOMAL SIGNAL PEPTIDASE 12 KDA SUBUNIT"/>
    <property type="match status" value="1"/>
</dbReference>
<feature type="transmembrane region" description="Helical" evidence="9">
    <location>
        <begin position="21"/>
        <end position="39"/>
    </location>
</feature>
<evidence type="ECO:0000256" key="2">
    <source>
        <dbReference type="ARBA" id="ARBA00005245"/>
    </source>
</evidence>
<evidence type="ECO:0000256" key="8">
    <source>
        <dbReference type="ARBA" id="ARBA00045204"/>
    </source>
</evidence>
<keyword evidence="7 9" id="KW-0472">Membrane</keyword>
<dbReference type="PANTHER" id="PTHR13202:SF0">
    <property type="entry name" value="SIGNAL PEPTIDASE COMPLEX SUBUNIT 1"/>
    <property type="match status" value="1"/>
</dbReference>
<protein>
    <recommendedName>
        <fullName evidence="3">Signal peptidase complex subunit 1</fullName>
    </recommendedName>
</protein>
<evidence type="ECO:0000313" key="10">
    <source>
        <dbReference type="EMBL" id="WFD37373.1"/>
    </source>
</evidence>
<comment type="function">
    <text evidence="8">Component of the signal peptidase complex (SPC) which catalyzes the cleavage of N-terminal signal sequences from nascent proteins as they are translocated into the lumen of the endoplasmic reticulum. Dispensable for SPC enzymatic activity.</text>
</comment>
<dbReference type="Proteomes" id="UP001217754">
    <property type="component" value="Chromosome 1"/>
</dbReference>
<name>A0AAF0F333_9BASI</name>
<gene>
    <name evidence="10" type="ORF">MJAP1_000317</name>
</gene>
<evidence type="ECO:0000256" key="9">
    <source>
        <dbReference type="SAM" id="Phobius"/>
    </source>
</evidence>
<keyword evidence="6 9" id="KW-1133">Transmembrane helix</keyword>
<evidence type="ECO:0000256" key="7">
    <source>
        <dbReference type="ARBA" id="ARBA00023136"/>
    </source>
</evidence>
<dbReference type="InterPro" id="IPR009542">
    <property type="entry name" value="Spc1/SPCS1"/>
</dbReference>
<dbReference type="RefSeq" id="XP_060120270.1">
    <property type="nucleotide sequence ID" value="XM_060264287.1"/>
</dbReference>
<evidence type="ECO:0000256" key="3">
    <source>
        <dbReference type="ARBA" id="ARBA00017059"/>
    </source>
</evidence>
<dbReference type="GO" id="GO:0005787">
    <property type="term" value="C:signal peptidase complex"/>
    <property type="evidence" value="ECO:0007669"/>
    <property type="project" value="InterPro"/>
</dbReference>
<organism evidence="10 11">
    <name type="scientific">Malassezia japonica</name>
    <dbReference type="NCBI Taxonomy" id="223818"/>
    <lineage>
        <taxon>Eukaryota</taxon>
        <taxon>Fungi</taxon>
        <taxon>Dikarya</taxon>
        <taxon>Basidiomycota</taxon>
        <taxon>Ustilaginomycotina</taxon>
        <taxon>Malasseziomycetes</taxon>
        <taxon>Malasseziales</taxon>
        <taxon>Malasseziaceae</taxon>
        <taxon>Malassezia</taxon>
    </lineage>
</organism>
<reference evidence="10" key="1">
    <citation type="submission" date="2023-03" db="EMBL/GenBank/DDBJ databases">
        <title>Mating type loci evolution in Malassezia.</title>
        <authorList>
            <person name="Coelho M.A."/>
        </authorList>
    </citation>
    <scope>NUCLEOTIDE SEQUENCE</scope>
    <source>
        <strain evidence="10">CBS 9431</strain>
    </source>
</reference>
<keyword evidence="5" id="KW-0256">Endoplasmic reticulum</keyword>
<keyword evidence="4 9" id="KW-0812">Transmembrane</keyword>
<evidence type="ECO:0000256" key="6">
    <source>
        <dbReference type="ARBA" id="ARBA00022989"/>
    </source>
</evidence>
<dbReference type="GO" id="GO:0045047">
    <property type="term" value="P:protein targeting to ER"/>
    <property type="evidence" value="ECO:0007669"/>
    <property type="project" value="TreeGrafter"/>
</dbReference>
<feature type="transmembrane region" description="Helical" evidence="9">
    <location>
        <begin position="45"/>
        <end position="65"/>
    </location>
</feature>
<sequence length="83" mass="9186">MDALNKYGAIDYQGQLLAEKINQRLLISGAILAFIVGYACDNLALTMYTFGAFFALSLLVCVPPWPMYNRCHVQWLPSTTPAA</sequence>